<keyword evidence="3" id="KW-1185">Reference proteome</keyword>
<dbReference type="Pfam" id="PF10973">
    <property type="entry name" value="DUF2799"/>
    <property type="match status" value="1"/>
</dbReference>
<reference evidence="2 3" key="1">
    <citation type="submission" date="2018-11" db="EMBL/GenBank/DDBJ databases">
        <title>Genomic Encyclopedia of Type Strains, Phase IV (KMG-IV): sequencing the most valuable type-strain genomes for metagenomic binning, comparative biology and taxonomic classification.</title>
        <authorList>
            <person name="Goeker M."/>
        </authorList>
    </citation>
    <scope>NUCLEOTIDE SEQUENCE [LARGE SCALE GENOMIC DNA]</scope>
    <source>
        <strain evidence="2 3">DSM 21945</strain>
    </source>
</reference>
<dbReference type="InterPro" id="IPR021242">
    <property type="entry name" value="DUF2799"/>
</dbReference>
<comment type="caution">
    <text evidence="2">The sequence shown here is derived from an EMBL/GenBank/DDBJ whole genome shotgun (WGS) entry which is preliminary data.</text>
</comment>
<evidence type="ECO:0000256" key="1">
    <source>
        <dbReference type="SAM" id="SignalP"/>
    </source>
</evidence>
<organism evidence="2 3">
    <name type="scientific">Gallaecimonas pentaromativorans</name>
    <dbReference type="NCBI Taxonomy" id="584787"/>
    <lineage>
        <taxon>Bacteria</taxon>
        <taxon>Pseudomonadati</taxon>
        <taxon>Pseudomonadota</taxon>
        <taxon>Gammaproteobacteria</taxon>
        <taxon>Enterobacterales</taxon>
        <taxon>Gallaecimonadaceae</taxon>
        <taxon>Gallaecimonas</taxon>
    </lineage>
</organism>
<evidence type="ECO:0000313" key="2">
    <source>
        <dbReference type="EMBL" id="ROQ19207.1"/>
    </source>
</evidence>
<protein>
    <submittedName>
        <fullName evidence="2">Uncharacterized protein DUF2799</fullName>
    </submittedName>
</protein>
<dbReference type="Proteomes" id="UP000268033">
    <property type="component" value="Unassembled WGS sequence"/>
</dbReference>
<sequence length="175" mass="20520">MRLLITVLSLSLLAGCAITKEDCASLNWQQQGLEDGFKGLVARSGYWQAQCQQHGYKVDNSAYSKGWAEGNRQYCTPEQGYRNGSLGNHYQGVCQGGAKDDFMRSYERGWKVYERNQYRESLYDRQRDIRWRISEIDDRLGDDKLSHKTRDHLKWERDQLIQESMHIDSLLLRMM</sequence>
<feature type="signal peptide" evidence="1">
    <location>
        <begin position="1"/>
        <end position="19"/>
    </location>
</feature>
<dbReference type="RefSeq" id="WP_123422610.1">
    <property type="nucleotide sequence ID" value="NZ_RJUL01000012.1"/>
</dbReference>
<feature type="chain" id="PRO_5018099624" evidence="1">
    <location>
        <begin position="20"/>
        <end position="175"/>
    </location>
</feature>
<name>A0A3N1NW68_9GAMM</name>
<dbReference type="AlphaFoldDB" id="A0A3N1NW68"/>
<dbReference type="STRING" id="584787.GCA_001247655_00809"/>
<gene>
    <name evidence="2" type="ORF">EDC28_112130</name>
</gene>
<proteinExistence type="predicted"/>
<keyword evidence="1" id="KW-0732">Signal</keyword>
<dbReference type="PROSITE" id="PS51257">
    <property type="entry name" value="PROKAR_LIPOPROTEIN"/>
    <property type="match status" value="1"/>
</dbReference>
<evidence type="ECO:0000313" key="3">
    <source>
        <dbReference type="Proteomes" id="UP000268033"/>
    </source>
</evidence>
<accession>A0A3N1NW68</accession>
<dbReference type="EMBL" id="RJUL01000012">
    <property type="protein sequence ID" value="ROQ19207.1"/>
    <property type="molecule type" value="Genomic_DNA"/>
</dbReference>